<accession>A0A2I1I3E3</accession>
<sequence length="82" mass="9039">MSEYELANGTTITDADIDQLCAEFESESWAGRLDRIHHGPAAISDEQLITVAVKFPKSMVKAIDDQTKNRSDFIRKAVAASL</sequence>
<dbReference type="CDD" id="cd22231">
    <property type="entry name" value="RHH_NikR_HicB-like"/>
    <property type="match status" value="1"/>
</dbReference>
<reference evidence="1 2" key="1">
    <citation type="submission" date="2017-12" db="EMBL/GenBank/DDBJ databases">
        <title>Phylogenetic diversity of female urinary microbiome.</title>
        <authorList>
            <person name="Thomas-White K."/>
            <person name="Wolfe A.J."/>
        </authorList>
    </citation>
    <scope>NUCLEOTIDE SEQUENCE [LARGE SCALE GENOMIC DNA]</scope>
    <source>
        <strain evidence="1 2">UMB0250</strain>
    </source>
</reference>
<organism evidence="1 2">
    <name type="scientific">Schaalia turicensis</name>
    <dbReference type="NCBI Taxonomy" id="131111"/>
    <lineage>
        <taxon>Bacteria</taxon>
        <taxon>Bacillati</taxon>
        <taxon>Actinomycetota</taxon>
        <taxon>Actinomycetes</taxon>
        <taxon>Actinomycetales</taxon>
        <taxon>Actinomycetaceae</taxon>
        <taxon>Schaalia</taxon>
    </lineage>
</organism>
<name>A0A2I1I3E3_9ACTO</name>
<evidence type="ECO:0000313" key="2">
    <source>
        <dbReference type="Proteomes" id="UP000234545"/>
    </source>
</evidence>
<evidence type="ECO:0000313" key="1">
    <source>
        <dbReference type="EMBL" id="PKY65613.1"/>
    </source>
</evidence>
<dbReference type="AlphaFoldDB" id="A0A2I1I3E3"/>
<protein>
    <submittedName>
        <fullName evidence="1">Pilus assembly protein HicB</fullName>
    </submittedName>
</protein>
<proteinExistence type="predicted"/>
<dbReference type="Proteomes" id="UP000234545">
    <property type="component" value="Unassembled WGS sequence"/>
</dbReference>
<gene>
    <name evidence="1" type="ORF">CYJ25_08765</name>
</gene>
<dbReference type="OrthoDB" id="3255885at2"/>
<comment type="caution">
    <text evidence="1">The sequence shown here is derived from an EMBL/GenBank/DDBJ whole genome shotgun (WGS) entry which is preliminary data.</text>
</comment>
<dbReference type="EMBL" id="PKKJ01000021">
    <property type="protein sequence ID" value="PKY65613.1"/>
    <property type="molecule type" value="Genomic_DNA"/>
</dbReference>
<dbReference type="RefSeq" id="WP_101628761.1">
    <property type="nucleotide sequence ID" value="NZ_PKKJ01000021.1"/>
</dbReference>